<accession>A0A1F8AVF6</accession>
<dbReference type="AlphaFoldDB" id="A0A1F8AVF6"/>
<evidence type="ECO:0000256" key="2">
    <source>
        <dbReference type="ARBA" id="ARBA00022840"/>
    </source>
</evidence>
<organism evidence="5 6">
    <name type="scientific">Candidatus Woesebacteria bacterium RIFCSPHIGHO2_12_FULL_41_24</name>
    <dbReference type="NCBI Taxonomy" id="1802510"/>
    <lineage>
        <taxon>Bacteria</taxon>
        <taxon>Candidatus Woeseibacteriota</taxon>
    </lineage>
</organism>
<evidence type="ECO:0000313" key="6">
    <source>
        <dbReference type="Proteomes" id="UP000178603"/>
    </source>
</evidence>
<proteinExistence type="predicted"/>
<reference evidence="5 6" key="1">
    <citation type="journal article" date="2016" name="Nat. Commun.">
        <title>Thousands of microbial genomes shed light on interconnected biogeochemical processes in an aquifer system.</title>
        <authorList>
            <person name="Anantharaman K."/>
            <person name="Brown C.T."/>
            <person name="Hug L.A."/>
            <person name="Sharon I."/>
            <person name="Castelle C.J."/>
            <person name="Probst A.J."/>
            <person name="Thomas B.C."/>
            <person name="Singh A."/>
            <person name="Wilkins M.J."/>
            <person name="Karaoz U."/>
            <person name="Brodie E.L."/>
            <person name="Williams K.H."/>
            <person name="Hubbard S.S."/>
            <person name="Banfield J.F."/>
        </authorList>
    </citation>
    <scope>NUCLEOTIDE SEQUENCE [LARGE SCALE GENOMIC DNA]</scope>
</reference>
<feature type="domain" description="ATP-cone" evidence="4">
    <location>
        <begin position="2"/>
        <end position="88"/>
    </location>
</feature>
<evidence type="ECO:0000256" key="1">
    <source>
        <dbReference type="ARBA" id="ARBA00022741"/>
    </source>
</evidence>
<keyword evidence="1 3" id="KW-0547">Nucleotide-binding</keyword>
<dbReference type="EMBL" id="MGGW01000002">
    <property type="protein sequence ID" value="OGM55489.1"/>
    <property type="molecule type" value="Genomic_DNA"/>
</dbReference>
<evidence type="ECO:0000259" key="4">
    <source>
        <dbReference type="PROSITE" id="PS51161"/>
    </source>
</evidence>
<dbReference type="Proteomes" id="UP000178603">
    <property type="component" value="Unassembled WGS sequence"/>
</dbReference>
<sequence length="88" mass="10014">MNKVIKRDGNVEDFDTGKIERIAKAAGLNDVDSQKVAKNVAEWVLAQGKPVQTVDIRNEVVNELQKVNSYAANLYLWYETTKYKQDKV</sequence>
<dbReference type="PROSITE" id="PS51161">
    <property type="entry name" value="ATP_CONE"/>
    <property type="match status" value="1"/>
</dbReference>
<gene>
    <name evidence="5" type="ORF">A3E44_01040</name>
</gene>
<keyword evidence="2 3" id="KW-0067">ATP-binding</keyword>
<dbReference type="GO" id="GO:0005524">
    <property type="term" value="F:ATP binding"/>
    <property type="evidence" value="ECO:0007669"/>
    <property type="project" value="UniProtKB-UniRule"/>
</dbReference>
<name>A0A1F8AVF6_9BACT</name>
<comment type="caution">
    <text evidence="5">The sequence shown here is derived from an EMBL/GenBank/DDBJ whole genome shotgun (WGS) entry which is preliminary data.</text>
</comment>
<evidence type="ECO:0000313" key="5">
    <source>
        <dbReference type="EMBL" id="OGM55489.1"/>
    </source>
</evidence>
<dbReference type="InterPro" id="IPR005144">
    <property type="entry name" value="ATP-cone_dom"/>
</dbReference>
<dbReference type="Pfam" id="PF03477">
    <property type="entry name" value="ATP-cone"/>
    <property type="match status" value="1"/>
</dbReference>
<protein>
    <recommendedName>
        <fullName evidence="4">ATP-cone domain-containing protein</fullName>
    </recommendedName>
</protein>
<evidence type="ECO:0000256" key="3">
    <source>
        <dbReference type="PROSITE-ProRule" id="PRU00492"/>
    </source>
</evidence>